<accession>A0A7Y4B652</accession>
<feature type="non-terminal residue" evidence="2">
    <location>
        <position position="77"/>
    </location>
</feature>
<dbReference type="RefSeq" id="WP_171346166.1">
    <property type="nucleotide sequence ID" value="NZ_VTYF01000015.1"/>
</dbReference>
<feature type="chain" id="PRO_5030962525" description="Conjugative transfer protein TrbJ" evidence="1">
    <location>
        <begin position="30"/>
        <end position="77"/>
    </location>
</feature>
<evidence type="ECO:0008006" key="4">
    <source>
        <dbReference type="Google" id="ProtNLM"/>
    </source>
</evidence>
<feature type="signal peptide" evidence="1">
    <location>
        <begin position="1"/>
        <end position="29"/>
    </location>
</feature>
<name>A0A7Y4B652_VIBAL</name>
<evidence type="ECO:0000313" key="3">
    <source>
        <dbReference type="Proteomes" id="UP000532247"/>
    </source>
</evidence>
<keyword evidence="1" id="KW-0732">Signal</keyword>
<sequence length="77" mass="7961">MKQISLRQVTAAVGLGLGLAASAAPPAFAITATVNEANKNTFEMQQTSINTGVALIENVRAALLSSYVNNNGWAPTT</sequence>
<proteinExistence type="predicted"/>
<dbReference type="EMBL" id="VTYF01000015">
    <property type="protein sequence ID" value="NOI11265.1"/>
    <property type="molecule type" value="Genomic_DNA"/>
</dbReference>
<reference evidence="2 3" key="1">
    <citation type="submission" date="2019-09" db="EMBL/GenBank/DDBJ databases">
        <title>Draft genome sequencing and comparative genomics of hatchery-associated Vibrios.</title>
        <authorList>
            <person name="Kehlet-Delgado H."/>
            <person name="Mueller R.S."/>
        </authorList>
    </citation>
    <scope>NUCLEOTIDE SEQUENCE [LARGE SCALE GENOMIC DNA]</scope>
    <source>
        <strain evidence="2 3">081416A</strain>
    </source>
</reference>
<comment type="caution">
    <text evidence="2">The sequence shown here is derived from an EMBL/GenBank/DDBJ whole genome shotgun (WGS) entry which is preliminary data.</text>
</comment>
<dbReference type="Proteomes" id="UP000532247">
    <property type="component" value="Unassembled WGS sequence"/>
</dbReference>
<gene>
    <name evidence="2" type="ORF">F0254_20730</name>
</gene>
<evidence type="ECO:0000256" key="1">
    <source>
        <dbReference type="SAM" id="SignalP"/>
    </source>
</evidence>
<dbReference type="AlphaFoldDB" id="A0A7Y4B652"/>
<protein>
    <recommendedName>
        <fullName evidence="4">Conjugative transfer protein TrbJ</fullName>
    </recommendedName>
</protein>
<evidence type="ECO:0000313" key="2">
    <source>
        <dbReference type="EMBL" id="NOI11265.1"/>
    </source>
</evidence>
<organism evidence="2 3">
    <name type="scientific">Vibrio alginolyticus</name>
    <dbReference type="NCBI Taxonomy" id="663"/>
    <lineage>
        <taxon>Bacteria</taxon>
        <taxon>Pseudomonadati</taxon>
        <taxon>Pseudomonadota</taxon>
        <taxon>Gammaproteobacteria</taxon>
        <taxon>Vibrionales</taxon>
        <taxon>Vibrionaceae</taxon>
        <taxon>Vibrio</taxon>
    </lineage>
</organism>